<evidence type="ECO:0000259" key="4">
    <source>
        <dbReference type="Pfam" id="PF00930"/>
    </source>
</evidence>
<dbReference type="Gene3D" id="3.40.50.1820">
    <property type="entry name" value="alpha/beta hydrolase"/>
    <property type="match status" value="1"/>
</dbReference>
<dbReference type="PANTHER" id="PTHR11731:SF193">
    <property type="entry name" value="DIPEPTIDYL PEPTIDASE 9"/>
    <property type="match status" value="1"/>
</dbReference>
<dbReference type="SUPFAM" id="SSF82171">
    <property type="entry name" value="DPP6 N-terminal domain-like"/>
    <property type="match status" value="1"/>
</dbReference>
<dbReference type="Pfam" id="PF00930">
    <property type="entry name" value="DPPIV_N"/>
    <property type="match status" value="1"/>
</dbReference>
<evidence type="ECO:0000313" key="5">
    <source>
        <dbReference type="EMBL" id="MBT1685326.1"/>
    </source>
</evidence>
<evidence type="ECO:0000313" key="6">
    <source>
        <dbReference type="Proteomes" id="UP001319180"/>
    </source>
</evidence>
<feature type="domain" description="Peptidase S9 prolyl oligopeptidase catalytic" evidence="3">
    <location>
        <begin position="527"/>
        <end position="720"/>
    </location>
</feature>
<feature type="chain" id="PRO_5042826908" evidence="2">
    <location>
        <begin position="24"/>
        <end position="721"/>
    </location>
</feature>
<dbReference type="InterPro" id="IPR029058">
    <property type="entry name" value="AB_hydrolase_fold"/>
</dbReference>
<dbReference type="AlphaFoldDB" id="A0AAP2GFP9"/>
<keyword evidence="6" id="KW-1185">Reference proteome</keyword>
<dbReference type="SUPFAM" id="SSF53474">
    <property type="entry name" value="alpha/beta-Hydrolases"/>
    <property type="match status" value="1"/>
</dbReference>
<evidence type="ECO:0000259" key="3">
    <source>
        <dbReference type="Pfam" id="PF00326"/>
    </source>
</evidence>
<dbReference type="Pfam" id="PF00326">
    <property type="entry name" value="Peptidase_S9"/>
    <property type="match status" value="1"/>
</dbReference>
<dbReference type="GO" id="GO:0008236">
    <property type="term" value="F:serine-type peptidase activity"/>
    <property type="evidence" value="ECO:0007669"/>
    <property type="project" value="InterPro"/>
</dbReference>
<dbReference type="InterPro" id="IPR050278">
    <property type="entry name" value="Serine_Prot_S9B/DPPIV"/>
</dbReference>
<dbReference type="InterPro" id="IPR002469">
    <property type="entry name" value="Peptidase_S9B_N"/>
</dbReference>
<dbReference type="Proteomes" id="UP001319180">
    <property type="component" value="Unassembled WGS sequence"/>
</dbReference>
<reference evidence="5 6" key="1">
    <citation type="submission" date="2021-05" db="EMBL/GenBank/DDBJ databases">
        <title>A Polyphasic approach of four new species of the genus Ohtaekwangia: Ohtaekwangia histidinii sp. nov., Ohtaekwangia cretensis sp. nov., Ohtaekwangia indiensis sp. nov., Ohtaekwangia reichenbachii sp. nov. from diverse environment.</title>
        <authorList>
            <person name="Octaviana S."/>
        </authorList>
    </citation>
    <scope>NUCLEOTIDE SEQUENCE [LARGE SCALE GENOMIC DNA]</scope>
    <source>
        <strain evidence="5 6">PWU37</strain>
    </source>
</reference>
<evidence type="ECO:0000256" key="2">
    <source>
        <dbReference type="SAM" id="SignalP"/>
    </source>
</evidence>
<feature type="domain" description="Dipeptidylpeptidase IV N-terminal" evidence="4">
    <location>
        <begin position="90"/>
        <end position="434"/>
    </location>
</feature>
<keyword evidence="2" id="KW-0732">Signal</keyword>
<name>A0AAP2GFP9_9BACT</name>
<accession>A0AAP2GFP9</accession>
<proteinExistence type="predicted"/>
<feature type="signal peptide" evidence="2">
    <location>
        <begin position="1"/>
        <end position="23"/>
    </location>
</feature>
<dbReference type="Gene3D" id="2.140.10.30">
    <property type="entry name" value="Dipeptidylpeptidase IV, N-terminal domain"/>
    <property type="match status" value="1"/>
</dbReference>
<dbReference type="PANTHER" id="PTHR11731">
    <property type="entry name" value="PROTEASE FAMILY S9B,C DIPEPTIDYL-PEPTIDASE IV-RELATED"/>
    <property type="match status" value="1"/>
</dbReference>
<dbReference type="EMBL" id="JAHESC010000002">
    <property type="protein sequence ID" value="MBT1685326.1"/>
    <property type="molecule type" value="Genomic_DNA"/>
</dbReference>
<keyword evidence="1" id="KW-0325">Glycoprotein</keyword>
<dbReference type="FunFam" id="3.40.50.1820:FF:000003">
    <property type="entry name" value="Dipeptidyl peptidase 4"/>
    <property type="match status" value="1"/>
</dbReference>
<dbReference type="RefSeq" id="WP_254088576.1">
    <property type="nucleotide sequence ID" value="NZ_JAHESC010000002.1"/>
</dbReference>
<evidence type="ECO:0000256" key="1">
    <source>
        <dbReference type="ARBA" id="ARBA00023180"/>
    </source>
</evidence>
<dbReference type="GO" id="GO:0006508">
    <property type="term" value="P:proteolysis"/>
    <property type="evidence" value="ECO:0007669"/>
    <property type="project" value="InterPro"/>
</dbReference>
<organism evidence="5 6">
    <name type="scientific">Dawidia soli</name>
    <dbReference type="NCBI Taxonomy" id="2782352"/>
    <lineage>
        <taxon>Bacteria</taxon>
        <taxon>Pseudomonadati</taxon>
        <taxon>Bacteroidota</taxon>
        <taxon>Cytophagia</taxon>
        <taxon>Cytophagales</taxon>
        <taxon>Chryseotaleaceae</taxon>
        <taxon>Dawidia</taxon>
    </lineage>
</organism>
<sequence>MRLFLISCLVVAFYAAGAQRQIAVEDFTVRNTFGQKSVYGINWMKNGQFYSSLQNNKVVKYSITTGQPVETIVDGAGLSPALQIDDYSLSADETKVLLLTDVESIYRHSFTAQYFVYDIAQKTVKPLSGNGKQSYAAFSPDGSKVAFVRGNNVFYVTLADMQEVQVTTDGKFNHIINGTTDWVYEEEFSFVDGFQWSPDSKKLAYYRFDESGVREYNLQRWGKTLYPTDYRFKYPKAGEANSIVEIWLYDVASKQKVKADIGTETDIYIPRIKWTHDAQLLSVRRLNRLQNSLDVLHVNAATGASRVVLNEKSDTYVDLDFIDNLLYLDNGTQFIHASERSGYKHLYLYDMNGKLVRQLTQGNFEIADVVGVDEKGKTLYFTSTEVSPRERYFYSLSFDGKKKTRLTAAPGTHRINMSSDYQFYIDYYSQSAKPLVVSLYKTKGNALLKVLENNETLAKAQEEYGFANKEFFSFKAADGTTTLDGFFLKPRNFDASKKYPVLVYQYSGPGSQEVTDSWGGRHFIFHQILTQKGYVVAVIDPRGTGARGEHFKKINYKQLGKYELEDHLAGAKYLASLPYIDPARIGIWGWSFGGYISSLAMTKGAGVFKMGIAVAPVTNWRFYDNIYTERFQQTPQMNASGYDDNSPSTYAGNLKGNFLLIHGTGDDNVHFQNSVVLEAALINAGKKFRSFYYPDKDHHILGGPTRLHLYTMMCDYVLESL</sequence>
<gene>
    <name evidence="5" type="ORF">KK078_02100</name>
</gene>
<protein>
    <submittedName>
        <fullName evidence="5">DPP IV N-terminal domain-containing protein</fullName>
    </submittedName>
</protein>
<dbReference type="GO" id="GO:0008239">
    <property type="term" value="F:dipeptidyl-peptidase activity"/>
    <property type="evidence" value="ECO:0007669"/>
    <property type="project" value="TreeGrafter"/>
</dbReference>
<dbReference type="InterPro" id="IPR001375">
    <property type="entry name" value="Peptidase_S9_cat"/>
</dbReference>
<comment type="caution">
    <text evidence="5">The sequence shown here is derived from an EMBL/GenBank/DDBJ whole genome shotgun (WGS) entry which is preliminary data.</text>
</comment>